<evidence type="ECO:0000313" key="1">
    <source>
        <dbReference type="EMBL" id="HGT71356.1"/>
    </source>
</evidence>
<dbReference type="EMBL" id="DSYQ01000021">
    <property type="protein sequence ID" value="HGT71356.1"/>
    <property type="molecule type" value="Genomic_DNA"/>
</dbReference>
<comment type="caution">
    <text evidence="1">The sequence shown here is derived from an EMBL/GenBank/DDBJ whole genome shotgun (WGS) entry which is preliminary data.</text>
</comment>
<dbReference type="AlphaFoldDB" id="A0A7C4QXN2"/>
<reference evidence="1" key="1">
    <citation type="journal article" date="2020" name="mSystems">
        <title>Genome- and Community-Level Interaction Insights into Carbon Utilization and Element Cycling Functions of Hydrothermarchaeota in Hydrothermal Sediment.</title>
        <authorList>
            <person name="Zhou Z."/>
            <person name="Liu Y."/>
            <person name="Xu W."/>
            <person name="Pan J."/>
            <person name="Luo Z.H."/>
            <person name="Li M."/>
        </authorList>
    </citation>
    <scope>NUCLEOTIDE SEQUENCE [LARGE SCALE GENOMIC DNA]</scope>
    <source>
        <strain evidence="1">SpSt-579</strain>
    </source>
</reference>
<proteinExistence type="predicted"/>
<sequence length="206" mass="23927">MELRLGFEQKLTQKQELKILQEQKKEYKLQLQLALSGAKTGEKFVVAEICPKCKKGLSAIEVVEGFNYDPLDFETTCKHCGHRFQPKVRATHMESREVREYQLYCPVQTLHALRNYSEMHPLNLEKVHPALYRSANIHFGSIAAAMKENGISYRFKEELNWKEKLGPFLGLVPDVMFARYAGVSPATVSRYRRLLGIRRFSNREIY</sequence>
<name>A0A7C4QXN2_UNCC3</name>
<accession>A0A7C4QXN2</accession>
<protein>
    <submittedName>
        <fullName evidence="1">Uncharacterized protein</fullName>
    </submittedName>
</protein>
<organism evidence="1">
    <name type="scientific">candidate division CPR3 bacterium</name>
    <dbReference type="NCBI Taxonomy" id="2268181"/>
    <lineage>
        <taxon>Bacteria</taxon>
        <taxon>Bacteria division CPR3</taxon>
    </lineage>
</organism>
<gene>
    <name evidence="1" type="ORF">ENT43_03800</name>
</gene>